<sequence length="361" mass="40878">MSFIMVLLANCKRYFKNNKNIVFMFFVPILLTGFVYFTGDNKSETSNGKIAVINLDRGAYGNKLIKELKIGKTYKNKIEALEDLKNNKYTAVYELPADFSKSANEKLKPVVNVYKLQAGNINNEFENRLKNSIKEIMKVNVLEESNIIKDESEIEKNIIHIDYKKTDKSIGEDKLFPVLNIMYLMIINSTLFGKDLISLKKEKILERVSSTANNEYSILGSIYLSMVIVQSAASIGSLFVINLVFKYGFQSFAFEVLNIILISMISIATAIMASRMSEQFQMGALIVVLINLLMLTIYFIGISEKGKFPLGEILMKITPFYWAMDSIKNFRIFPNTIILILIALAFFTAGSVKYSAIAKSE</sequence>
<keyword evidence="9" id="KW-1185">Reference proteome</keyword>
<feature type="transmembrane region" description="Helical" evidence="6">
    <location>
        <begin position="283"/>
        <end position="302"/>
    </location>
</feature>
<feature type="transmembrane region" description="Helical" evidence="6">
    <location>
        <begin position="332"/>
        <end position="352"/>
    </location>
</feature>
<name>A0ABW8TJG0_9CLOT</name>
<dbReference type="InterPro" id="IPR013525">
    <property type="entry name" value="ABC2_TM"/>
</dbReference>
<evidence type="ECO:0000256" key="6">
    <source>
        <dbReference type="SAM" id="Phobius"/>
    </source>
</evidence>
<dbReference type="RefSeq" id="WP_406789123.1">
    <property type="nucleotide sequence ID" value="NZ_JBJIAA010000017.1"/>
</dbReference>
<proteinExistence type="predicted"/>
<feature type="transmembrane region" description="Helical" evidence="6">
    <location>
        <begin position="251"/>
        <end position="271"/>
    </location>
</feature>
<dbReference type="EMBL" id="JBJIAA010000017">
    <property type="protein sequence ID" value="MFL0252467.1"/>
    <property type="molecule type" value="Genomic_DNA"/>
</dbReference>
<evidence type="ECO:0000256" key="2">
    <source>
        <dbReference type="ARBA" id="ARBA00022475"/>
    </source>
</evidence>
<evidence type="ECO:0000256" key="5">
    <source>
        <dbReference type="ARBA" id="ARBA00023136"/>
    </source>
</evidence>
<feature type="domain" description="ABC-2 type transporter transmembrane" evidence="7">
    <location>
        <begin position="21"/>
        <end position="350"/>
    </location>
</feature>
<gene>
    <name evidence="8" type="ORF">ACJDT4_18815</name>
</gene>
<feature type="transmembrane region" description="Helical" evidence="6">
    <location>
        <begin position="175"/>
        <end position="197"/>
    </location>
</feature>
<accession>A0ABW8TJG0</accession>
<evidence type="ECO:0000313" key="9">
    <source>
        <dbReference type="Proteomes" id="UP001623592"/>
    </source>
</evidence>
<keyword evidence="4 6" id="KW-1133">Transmembrane helix</keyword>
<dbReference type="PANTHER" id="PTHR30294">
    <property type="entry name" value="MEMBRANE COMPONENT OF ABC TRANSPORTER YHHJ-RELATED"/>
    <property type="match status" value="1"/>
</dbReference>
<dbReference type="Gene3D" id="3.40.1710.10">
    <property type="entry name" value="abc type-2 transporter like domain"/>
    <property type="match status" value="1"/>
</dbReference>
<dbReference type="PANTHER" id="PTHR30294:SF29">
    <property type="entry name" value="MULTIDRUG ABC TRANSPORTER PERMEASE YBHS-RELATED"/>
    <property type="match status" value="1"/>
</dbReference>
<reference evidence="8 9" key="1">
    <citation type="submission" date="2024-11" db="EMBL/GenBank/DDBJ databases">
        <authorList>
            <person name="Heng Y.C."/>
            <person name="Lim A.C.H."/>
            <person name="Lee J.K.Y."/>
            <person name="Kittelmann S."/>
        </authorList>
    </citation>
    <scope>NUCLEOTIDE SEQUENCE [LARGE SCALE GENOMIC DNA]</scope>
    <source>
        <strain evidence="8 9">WILCCON 0114</strain>
    </source>
</reference>
<evidence type="ECO:0000259" key="7">
    <source>
        <dbReference type="Pfam" id="PF12698"/>
    </source>
</evidence>
<keyword evidence="2" id="KW-1003">Cell membrane</keyword>
<feature type="transmembrane region" description="Helical" evidence="6">
    <location>
        <begin position="218"/>
        <end position="245"/>
    </location>
</feature>
<evidence type="ECO:0000256" key="3">
    <source>
        <dbReference type="ARBA" id="ARBA00022692"/>
    </source>
</evidence>
<keyword evidence="5 6" id="KW-0472">Membrane</keyword>
<comment type="subcellular location">
    <subcellularLocation>
        <location evidence="1">Cell membrane</location>
        <topology evidence="1">Multi-pass membrane protein</topology>
    </subcellularLocation>
</comment>
<comment type="caution">
    <text evidence="8">The sequence shown here is derived from an EMBL/GenBank/DDBJ whole genome shotgun (WGS) entry which is preliminary data.</text>
</comment>
<protein>
    <submittedName>
        <fullName evidence="8">ABC transporter permease</fullName>
    </submittedName>
</protein>
<evidence type="ECO:0000256" key="1">
    <source>
        <dbReference type="ARBA" id="ARBA00004651"/>
    </source>
</evidence>
<dbReference type="InterPro" id="IPR051449">
    <property type="entry name" value="ABC-2_transporter_component"/>
</dbReference>
<feature type="transmembrane region" description="Helical" evidence="6">
    <location>
        <begin position="21"/>
        <end position="39"/>
    </location>
</feature>
<dbReference type="Pfam" id="PF12698">
    <property type="entry name" value="ABC2_membrane_3"/>
    <property type="match status" value="1"/>
</dbReference>
<evidence type="ECO:0000313" key="8">
    <source>
        <dbReference type="EMBL" id="MFL0252467.1"/>
    </source>
</evidence>
<dbReference type="Proteomes" id="UP001623592">
    <property type="component" value="Unassembled WGS sequence"/>
</dbReference>
<evidence type="ECO:0000256" key="4">
    <source>
        <dbReference type="ARBA" id="ARBA00022989"/>
    </source>
</evidence>
<organism evidence="8 9">
    <name type="scientific">Clostridium neuense</name>
    <dbReference type="NCBI Taxonomy" id="1728934"/>
    <lineage>
        <taxon>Bacteria</taxon>
        <taxon>Bacillati</taxon>
        <taxon>Bacillota</taxon>
        <taxon>Clostridia</taxon>
        <taxon>Eubacteriales</taxon>
        <taxon>Clostridiaceae</taxon>
        <taxon>Clostridium</taxon>
    </lineage>
</organism>
<keyword evidence="3 6" id="KW-0812">Transmembrane</keyword>